<dbReference type="PANTHER" id="PTHR45961:SF6">
    <property type="entry name" value="IP21249P"/>
    <property type="match status" value="1"/>
</dbReference>
<name>A0A0G4I562_9ALVE</name>
<protein>
    <recommendedName>
        <fullName evidence="6">Tyrosine specific protein phosphatases domain-containing protein</fullName>
    </recommendedName>
</protein>
<proteinExistence type="inferred from homology"/>
<evidence type="ECO:0000256" key="4">
    <source>
        <dbReference type="SAM" id="MobiDB-lite"/>
    </source>
</evidence>
<accession>A0A0G4I562</accession>
<reference evidence="5" key="1">
    <citation type="submission" date="2014-11" db="EMBL/GenBank/DDBJ databases">
        <authorList>
            <person name="Otto D Thomas"/>
            <person name="Naeem Raeece"/>
        </authorList>
    </citation>
    <scope>NUCLEOTIDE SEQUENCE</scope>
</reference>
<dbReference type="AlphaFoldDB" id="A0A0G4I562"/>
<dbReference type="SUPFAM" id="SSF52799">
    <property type="entry name" value="(Phosphotyrosine protein) phosphatases II"/>
    <property type="match status" value="1"/>
</dbReference>
<evidence type="ECO:0000256" key="2">
    <source>
        <dbReference type="ARBA" id="ARBA00022801"/>
    </source>
</evidence>
<dbReference type="InterPro" id="IPR052103">
    <property type="entry name" value="Dual_spec_Phospatases"/>
</dbReference>
<feature type="region of interest" description="Disordered" evidence="4">
    <location>
        <begin position="1"/>
        <end position="20"/>
    </location>
</feature>
<dbReference type="GO" id="GO:0005737">
    <property type="term" value="C:cytoplasm"/>
    <property type="evidence" value="ECO:0007669"/>
    <property type="project" value="TreeGrafter"/>
</dbReference>
<dbReference type="Gene3D" id="3.90.190.10">
    <property type="entry name" value="Protein tyrosine phosphatase superfamily"/>
    <property type="match status" value="1"/>
</dbReference>
<evidence type="ECO:0000256" key="3">
    <source>
        <dbReference type="ARBA" id="ARBA00022912"/>
    </source>
</evidence>
<comment type="similarity">
    <text evidence="1">Belongs to the protein-tyrosine phosphatase family. Non-receptor class dual specificity subfamily.</text>
</comment>
<dbReference type="EMBL" id="CDMZ01005138">
    <property type="protein sequence ID" value="CEM52092.1"/>
    <property type="molecule type" value="Genomic_DNA"/>
</dbReference>
<keyword evidence="3" id="KW-0904">Protein phosphatase</keyword>
<keyword evidence="2" id="KW-0378">Hydrolase</keyword>
<dbReference type="PANTHER" id="PTHR45961">
    <property type="entry name" value="IP21249P"/>
    <property type="match status" value="1"/>
</dbReference>
<dbReference type="GO" id="GO:0004721">
    <property type="term" value="F:phosphoprotein phosphatase activity"/>
    <property type="evidence" value="ECO:0007669"/>
    <property type="project" value="UniProtKB-KW"/>
</dbReference>
<evidence type="ECO:0000256" key="1">
    <source>
        <dbReference type="ARBA" id="ARBA00008601"/>
    </source>
</evidence>
<feature type="compositionally biased region" description="Basic and acidic residues" evidence="4">
    <location>
        <begin position="1"/>
        <end position="12"/>
    </location>
</feature>
<sequence length="273" mass="29889">MQRQEEKSRGWTDEAEEEDRSRRIAFLSRLLARKKSQRGTASSVNGDRDGVPVGEGTDPTKLFSCLFVGSVVSVSRTVCAERGVVLVVSLTRRDDVIPSLGIPAASERAERAREGVRVLHLPLQDNGSADFLALLPTLFKEIAVALSPKEPLKDRTEKQGEEECKGKGVQDEGGEQDKERKGRTDQRSQPEGEETDATPSRSHERPTAQHRHENKAGERAVLVHCMQGMSRSVAACLAVVMAGCGVSLQTASCGSFALLTPAFVKHEMKERKR</sequence>
<organism evidence="5">
    <name type="scientific">Chromera velia CCMP2878</name>
    <dbReference type="NCBI Taxonomy" id="1169474"/>
    <lineage>
        <taxon>Eukaryota</taxon>
        <taxon>Sar</taxon>
        <taxon>Alveolata</taxon>
        <taxon>Colpodellida</taxon>
        <taxon>Chromeraceae</taxon>
        <taxon>Chromera</taxon>
    </lineage>
</organism>
<gene>
    <name evidence="5" type="ORF">Cvel_11064</name>
</gene>
<dbReference type="VEuPathDB" id="CryptoDB:Cvel_11064"/>
<feature type="region of interest" description="Disordered" evidence="4">
    <location>
        <begin position="150"/>
        <end position="216"/>
    </location>
</feature>
<dbReference type="InterPro" id="IPR029021">
    <property type="entry name" value="Prot-tyrosine_phosphatase-like"/>
</dbReference>
<feature type="compositionally biased region" description="Basic and acidic residues" evidence="4">
    <location>
        <begin position="201"/>
        <end position="216"/>
    </location>
</feature>
<feature type="compositionally biased region" description="Basic and acidic residues" evidence="4">
    <location>
        <begin position="150"/>
        <end position="190"/>
    </location>
</feature>
<evidence type="ECO:0008006" key="6">
    <source>
        <dbReference type="Google" id="ProtNLM"/>
    </source>
</evidence>
<evidence type="ECO:0000313" key="5">
    <source>
        <dbReference type="EMBL" id="CEM52092.1"/>
    </source>
</evidence>